<evidence type="ECO:0000313" key="2">
    <source>
        <dbReference type="Proteomes" id="UP000664293"/>
    </source>
</evidence>
<gene>
    <name evidence="1" type="ORF">JF535_02960</name>
</gene>
<evidence type="ECO:0000313" key="1">
    <source>
        <dbReference type="EMBL" id="MBN8429806.1"/>
    </source>
</evidence>
<organism evidence="1 2">
    <name type="scientific">Microbulbifer salipaludis</name>
    <dbReference type="NCBI Taxonomy" id="187980"/>
    <lineage>
        <taxon>Bacteria</taxon>
        <taxon>Pseudomonadati</taxon>
        <taxon>Pseudomonadota</taxon>
        <taxon>Gammaproteobacteria</taxon>
        <taxon>Cellvibrionales</taxon>
        <taxon>Microbulbiferaceae</taxon>
        <taxon>Microbulbifer</taxon>
    </lineage>
</organism>
<protein>
    <submittedName>
        <fullName evidence="1">Uncharacterized protein</fullName>
    </submittedName>
</protein>
<name>A0ABS3E3E2_9GAMM</name>
<dbReference type="EMBL" id="JAEKJR010000001">
    <property type="protein sequence ID" value="MBN8429806.1"/>
    <property type="molecule type" value="Genomic_DNA"/>
</dbReference>
<sequence>MLQFDFHLQSWHANPNTGEATPSGKLPGKYNSLATHDLKGLRRLDQFNSEAFKSVRGRFFIFGGGSFVLMPLDYTPKYHLIYIRHPDRYEGYDTPYNLLSDENKRRLREQKAFIDSLPPEDPEKTILEKIWKNARRFLAPVKGPIFAKRRGRQLYNILEITPH</sequence>
<dbReference type="Proteomes" id="UP000664293">
    <property type="component" value="Unassembled WGS sequence"/>
</dbReference>
<accession>A0ABS3E3E2</accession>
<comment type="caution">
    <text evidence="1">The sequence shown here is derived from an EMBL/GenBank/DDBJ whole genome shotgun (WGS) entry which is preliminary data.</text>
</comment>
<reference evidence="1 2" key="1">
    <citation type="submission" date="2020-12" db="EMBL/GenBank/DDBJ databases">
        <title>Oil enriched cultivation method for isolating marine PHA-producing bacteria.</title>
        <authorList>
            <person name="Zheng W."/>
            <person name="Yu S."/>
            <person name="Huang Y."/>
        </authorList>
    </citation>
    <scope>NUCLEOTIDE SEQUENCE [LARGE SCALE GENOMIC DNA]</scope>
    <source>
        <strain evidence="1 2">SN0-2</strain>
    </source>
</reference>
<dbReference type="RefSeq" id="WP_206998892.1">
    <property type="nucleotide sequence ID" value="NZ_JAEKJR010000001.1"/>
</dbReference>
<keyword evidence="2" id="KW-1185">Reference proteome</keyword>
<proteinExistence type="predicted"/>